<evidence type="ECO:0000259" key="1">
    <source>
        <dbReference type="Pfam" id="PF20247"/>
    </source>
</evidence>
<proteinExistence type="predicted"/>
<organism evidence="2 3">
    <name type="scientific">candidate division WWE3 bacterium RBG_19FT_COMBO_34_6</name>
    <dbReference type="NCBI Taxonomy" id="1802612"/>
    <lineage>
        <taxon>Bacteria</taxon>
        <taxon>Katanobacteria</taxon>
    </lineage>
</organism>
<accession>A0A1F4UJT3</accession>
<feature type="domain" description="DUF6602" evidence="1">
    <location>
        <begin position="27"/>
        <end position="123"/>
    </location>
</feature>
<comment type="caution">
    <text evidence="2">The sequence shown here is derived from an EMBL/GenBank/DDBJ whole genome shotgun (WGS) entry which is preliminary data.</text>
</comment>
<protein>
    <recommendedName>
        <fullName evidence="1">DUF6602 domain-containing protein</fullName>
    </recommendedName>
</protein>
<dbReference type="InterPro" id="IPR046537">
    <property type="entry name" value="DUF6602"/>
</dbReference>
<reference evidence="2 3" key="1">
    <citation type="journal article" date="2016" name="Nat. Commun.">
        <title>Thousands of microbial genomes shed light on interconnected biogeochemical processes in an aquifer system.</title>
        <authorList>
            <person name="Anantharaman K."/>
            <person name="Brown C.T."/>
            <person name="Hug L.A."/>
            <person name="Sharon I."/>
            <person name="Castelle C.J."/>
            <person name="Probst A.J."/>
            <person name="Thomas B.C."/>
            <person name="Singh A."/>
            <person name="Wilkins M.J."/>
            <person name="Karaoz U."/>
            <person name="Brodie E.L."/>
            <person name="Williams K.H."/>
            <person name="Hubbard S.S."/>
            <person name="Banfield J.F."/>
        </authorList>
    </citation>
    <scope>NUCLEOTIDE SEQUENCE [LARGE SCALE GENOMIC DNA]</scope>
</reference>
<evidence type="ECO:0000313" key="3">
    <source>
        <dbReference type="Proteomes" id="UP000178615"/>
    </source>
</evidence>
<dbReference type="Pfam" id="PF20247">
    <property type="entry name" value="DUF6602"/>
    <property type="match status" value="1"/>
</dbReference>
<sequence>MEKPILYPYFKKSADVLSAEYSRSKEQSASANLGRNRESFCKEFLSKILPPKLSVKSGEIWDCENVKTGQLDLIILRDDAPSLHIGSDNIYLAEGVFGVIEIKSNLTREKFIECGQTLQNVSNLKINQGAMIVSGANLERPLRIVFAYEGATWETLLDEIKKNGWDDLFDLVCILSRGVLVNKGRLLKWDSQNNFMVIKGNASCLGYMFLYLVSYGSSFIGRSLSFTPYFEPFNSWSVG</sequence>
<evidence type="ECO:0000313" key="2">
    <source>
        <dbReference type="EMBL" id="OGC45214.1"/>
    </source>
</evidence>
<gene>
    <name evidence="2" type="ORF">A2V49_01235</name>
</gene>
<dbReference type="AlphaFoldDB" id="A0A1F4UJT3"/>
<name>A0A1F4UJT3_UNCKA</name>
<dbReference type="EMBL" id="MEUV01000045">
    <property type="protein sequence ID" value="OGC45214.1"/>
    <property type="molecule type" value="Genomic_DNA"/>
</dbReference>
<dbReference type="CDD" id="cd21173">
    <property type="entry name" value="NucC-like"/>
    <property type="match status" value="1"/>
</dbReference>
<dbReference type="Proteomes" id="UP000178615">
    <property type="component" value="Unassembled WGS sequence"/>
</dbReference>